<dbReference type="SMART" id="SM00320">
    <property type="entry name" value="WD40"/>
    <property type="match status" value="1"/>
</dbReference>
<dbReference type="InterPro" id="IPR015943">
    <property type="entry name" value="WD40/YVTN_repeat-like_dom_sf"/>
</dbReference>
<reference evidence="4" key="1">
    <citation type="submission" date="2021-07" db="EMBL/GenBank/DDBJ databases">
        <authorList>
            <person name="Catto M.A."/>
            <person name="Jacobson A."/>
            <person name="Kennedy G."/>
            <person name="Labadie P."/>
            <person name="Hunt B.G."/>
            <person name="Srinivasan R."/>
        </authorList>
    </citation>
    <scope>NUCLEOTIDE SEQUENCE</scope>
    <source>
        <strain evidence="4">PL_HMW_Pooled</strain>
        <tissue evidence="4">Head</tissue>
    </source>
</reference>
<dbReference type="PROSITE" id="PS50082">
    <property type="entry name" value="WD_REPEATS_2"/>
    <property type="match status" value="1"/>
</dbReference>
<comment type="caution">
    <text evidence="4">The sequence shown here is derived from an EMBL/GenBank/DDBJ whole genome shotgun (WGS) entry which is preliminary data.</text>
</comment>
<dbReference type="InterPro" id="IPR036322">
    <property type="entry name" value="WD40_repeat_dom_sf"/>
</dbReference>
<keyword evidence="1 3" id="KW-0853">WD repeat</keyword>
<protein>
    <submittedName>
        <fullName evidence="4">DDB1- and CUL4-associated factor 6</fullName>
    </submittedName>
</protein>
<dbReference type="AlphaFoldDB" id="A0AAE1LKC8"/>
<dbReference type="InterPro" id="IPR045151">
    <property type="entry name" value="DCAF8"/>
</dbReference>
<keyword evidence="2" id="KW-0677">Repeat</keyword>
<organism evidence="4 5">
    <name type="scientific">Frankliniella fusca</name>
    <dbReference type="NCBI Taxonomy" id="407009"/>
    <lineage>
        <taxon>Eukaryota</taxon>
        <taxon>Metazoa</taxon>
        <taxon>Ecdysozoa</taxon>
        <taxon>Arthropoda</taxon>
        <taxon>Hexapoda</taxon>
        <taxon>Insecta</taxon>
        <taxon>Pterygota</taxon>
        <taxon>Neoptera</taxon>
        <taxon>Paraneoptera</taxon>
        <taxon>Thysanoptera</taxon>
        <taxon>Terebrantia</taxon>
        <taxon>Thripoidea</taxon>
        <taxon>Thripidae</taxon>
        <taxon>Frankliniella</taxon>
    </lineage>
</organism>
<dbReference type="Gene3D" id="2.130.10.10">
    <property type="entry name" value="YVTN repeat-like/Quinoprotein amine dehydrogenase"/>
    <property type="match status" value="1"/>
</dbReference>
<dbReference type="PANTHER" id="PTHR15574:SF39">
    <property type="entry name" value="DDB1- AND CUL4-ASSOCIATED FACTOR 6"/>
    <property type="match status" value="1"/>
</dbReference>
<accession>A0AAE1LKC8</accession>
<keyword evidence="5" id="KW-1185">Reference proteome</keyword>
<gene>
    <name evidence="4" type="ORF">KUF71_001481</name>
</gene>
<dbReference type="Proteomes" id="UP001219518">
    <property type="component" value="Unassembled WGS sequence"/>
</dbReference>
<dbReference type="GO" id="GO:0045944">
    <property type="term" value="P:positive regulation of transcription by RNA polymerase II"/>
    <property type="evidence" value="ECO:0007669"/>
    <property type="project" value="TreeGrafter"/>
</dbReference>
<dbReference type="GO" id="GO:0080008">
    <property type="term" value="C:Cul4-RING E3 ubiquitin ligase complex"/>
    <property type="evidence" value="ECO:0007669"/>
    <property type="project" value="TreeGrafter"/>
</dbReference>
<sequence length="134" mass="15061">MIKEATFWGTDYVMSGSDCGHVFVWDRASAKLVMLLQADQHVVNCLQPHPSEPLLATSGIDHDIKLWAPVGEDCSFDQDLADEIVKRNALMLEETRDTITVPASFMIRMVACLNQIRRGGRSRSRRRAQGSQED</sequence>
<name>A0AAE1LKC8_9NEOP</name>
<evidence type="ECO:0000313" key="4">
    <source>
        <dbReference type="EMBL" id="KAK3922685.1"/>
    </source>
</evidence>
<dbReference type="PANTHER" id="PTHR15574">
    <property type="entry name" value="WD REPEAT DOMAIN-CONTAINING FAMILY"/>
    <property type="match status" value="1"/>
</dbReference>
<dbReference type="Pfam" id="PF00400">
    <property type="entry name" value="WD40"/>
    <property type="match status" value="1"/>
</dbReference>
<dbReference type="EMBL" id="JAHWGI010001107">
    <property type="protein sequence ID" value="KAK3922685.1"/>
    <property type="molecule type" value="Genomic_DNA"/>
</dbReference>
<dbReference type="SUPFAM" id="SSF50978">
    <property type="entry name" value="WD40 repeat-like"/>
    <property type="match status" value="1"/>
</dbReference>
<feature type="repeat" description="WD" evidence="3">
    <location>
        <begin position="36"/>
        <end position="67"/>
    </location>
</feature>
<dbReference type="GO" id="GO:0005737">
    <property type="term" value="C:cytoplasm"/>
    <property type="evidence" value="ECO:0007669"/>
    <property type="project" value="TreeGrafter"/>
</dbReference>
<dbReference type="InterPro" id="IPR001680">
    <property type="entry name" value="WD40_rpt"/>
</dbReference>
<evidence type="ECO:0000256" key="1">
    <source>
        <dbReference type="ARBA" id="ARBA00022574"/>
    </source>
</evidence>
<proteinExistence type="predicted"/>
<evidence type="ECO:0000313" key="5">
    <source>
        <dbReference type="Proteomes" id="UP001219518"/>
    </source>
</evidence>
<evidence type="ECO:0000256" key="2">
    <source>
        <dbReference type="ARBA" id="ARBA00022737"/>
    </source>
</evidence>
<evidence type="ECO:0000256" key="3">
    <source>
        <dbReference type="PROSITE-ProRule" id="PRU00221"/>
    </source>
</evidence>
<reference evidence="4" key="2">
    <citation type="journal article" date="2023" name="BMC Genomics">
        <title>Pest status, molecular evolution, and epigenetic factors derived from the genome assembly of Frankliniella fusca, a thysanopteran phytovirus vector.</title>
        <authorList>
            <person name="Catto M.A."/>
            <person name="Labadie P.E."/>
            <person name="Jacobson A.L."/>
            <person name="Kennedy G.G."/>
            <person name="Srinivasan R."/>
            <person name="Hunt B.G."/>
        </authorList>
    </citation>
    <scope>NUCLEOTIDE SEQUENCE</scope>
    <source>
        <strain evidence="4">PL_HMW_Pooled</strain>
    </source>
</reference>